<evidence type="ECO:0000256" key="3">
    <source>
        <dbReference type="ARBA" id="ARBA00023163"/>
    </source>
</evidence>
<keyword evidence="3" id="KW-0804">Transcription</keyword>
<dbReference type="GO" id="GO:0003677">
    <property type="term" value="F:DNA binding"/>
    <property type="evidence" value="ECO:0007669"/>
    <property type="project" value="UniProtKB-KW"/>
</dbReference>
<dbReference type="PROSITE" id="PS50949">
    <property type="entry name" value="HTH_GNTR"/>
    <property type="match status" value="1"/>
</dbReference>
<dbReference type="Pfam" id="PF07729">
    <property type="entry name" value="FCD"/>
    <property type="match status" value="1"/>
</dbReference>
<dbReference type="AlphaFoldDB" id="A0A5B8U0U7"/>
<organism evidence="5 6">
    <name type="scientific">Baekduia soli</name>
    <dbReference type="NCBI Taxonomy" id="496014"/>
    <lineage>
        <taxon>Bacteria</taxon>
        <taxon>Bacillati</taxon>
        <taxon>Actinomycetota</taxon>
        <taxon>Thermoleophilia</taxon>
        <taxon>Solirubrobacterales</taxon>
        <taxon>Baekduiaceae</taxon>
        <taxon>Baekduia</taxon>
    </lineage>
</organism>
<dbReference type="PANTHER" id="PTHR43537">
    <property type="entry name" value="TRANSCRIPTIONAL REGULATOR, GNTR FAMILY"/>
    <property type="match status" value="1"/>
</dbReference>
<evidence type="ECO:0000256" key="2">
    <source>
        <dbReference type="ARBA" id="ARBA00023125"/>
    </source>
</evidence>
<dbReference type="InterPro" id="IPR000524">
    <property type="entry name" value="Tscrpt_reg_HTH_GntR"/>
</dbReference>
<protein>
    <submittedName>
        <fullName evidence="5">GntR family transcriptional regulator</fullName>
    </submittedName>
</protein>
<keyword evidence="2" id="KW-0238">DNA-binding</keyword>
<dbReference type="SMART" id="SM00345">
    <property type="entry name" value="HTH_GNTR"/>
    <property type="match status" value="1"/>
</dbReference>
<evidence type="ECO:0000313" key="6">
    <source>
        <dbReference type="Proteomes" id="UP000321805"/>
    </source>
</evidence>
<dbReference type="Gene3D" id="1.10.10.10">
    <property type="entry name" value="Winged helix-like DNA-binding domain superfamily/Winged helix DNA-binding domain"/>
    <property type="match status" value="1"/>
</dbReference>
<keyword evidence="6" id="KW-1185">Reference proteome</keyword>
<evidence type="ECO:0000313" key="5">
    <source>
        <dbReference type="EMBL" id="QEC46560.1"/>
    </source>
</evidence>
<feature type="domain" description="HTH gntR-type" evidence="4">
    <location>
        <begin position="5"/>
        <end position="72"/>
    </location>
</feature>
<dbReference type="Pfam" id="PF00392">
    <property type="entry name" value="GntR"/>
    <property type="match status" value="1"/>
</dbReference>
<dbReference type="InterPro" id="IPR036390">
    <property type="entry name" value="WH_DNA-bd_sf"/>
</dbReference>
<dbReference type="SMART" id="SM00895">
    <property type="entry name" value="FCD"/>
    <property type="match status" value="1"/>
</dbReference>
<dbReference type="InterPro" id="IPR011711">
    <property type="entry name" value="GntR_C"/>
</dbReference>
<dbReference type="Gene3D" id="1.20.120.530">
    <property type="entry name" value="GntR ligand-binding domain-like"/>
    <property type="match status" value="1"/>
</dbReference>
<dbReference type="InterPro" id="IPR008920">
    <property type="entry name" value="TF_FadR/GntR_C"/>
</dbReference>
<dbReference type="SUPFAM" id="SSF46785">
    <property type="entry name" value="Winged helix' DNA-binding domain"/>
    <property type="match status" value="1"/>
</dbReference>
<dbReference type="KEGG" id="bsol:FSW04_02520"/>
<reference evidence="5 6" key="1">
    <citation type="journal article" date="2018" name="J. Microbiol.">
        <title>Baekduia soli gen. nov., sp. nov., a novel bacterium isolated from the soil of Baekdu Mountain and proposal of a novel family name, Baekduiaceae fam. nov.</title>
        <authorList>
            <person name="An D.S."/>
            <person name="Siddiqi M.Z."/>
            <person name="Kim K.H."/>
            <person name="Yu H.S."/>
            <person name="Im W.T."/>
        </authorList>
    </citation>
    <scope>NUCLEOTIDE SEQUENCE [LARGE SCALE GENOMIC DNA]</scope>
    <source>
        <strain evidence="5 6">BR7-21</strain>
    </source>
</reference>
<evidence type="ECO:0000259" key="4">
    <source>
        <dbReference type="PROSITE" id="PS50949"/>
    </source>
</evidence>
<dbReference type="Proteomes" id="UP000321805">
    <property type="component" value="Chromosome"/>
</dbReference>
<accession>A0A5B8U0U7</accession>
<gene>
    <name evidence="5" type="ORF">FSW04_02520</name>
</gene>
<evidence type="ECO:0000256" key="1">
    <source>
        <dbReference type="ARBA" id="ARBA00023015"/>
    </source>
</evidence>
<proteinExistence type="predicted"/>
<dbReference type="InterPro" id="IPR036388">
    <property type="entry name" value="WH-like_DNA-bd_sf"/>
</dbReference>
<dbReference type="PANTHER" id="PTHR43537:SF24">
    <property type="entry name" value="GLUCONATE OPERON TRANSCRIPTIONAL REPRESSOR"/>
    <property type="match status" value="1"/>
</dbReference>
<dbReference type="RefSeq" id="WP_146915899.1">
    <property type="nucleotide sequence ID" value="NZ_CP042430.1"/>
</dbReference>
<dbReference type="EMBL" id="CP042430">
    <property type="protein sequence ID" value="QEC46560.1"/>
    <property type="molecule type" value="Genomic_DNA"/>
</dbReference>
<keyword evidence="1" id="KW-0805">Transcription regulation</keyword>
<sequence length="214" mass="23255">MSAPALAAERVAGLLREQILDAQLSSGARLVEAELVTRHGVARHTVRAALRTLADEGLVEIRPHRGARVAGLDAEAIIALYELRTALEVEAAHLALARNDGRLPGSVHEAAEVLARAARRARPRWSTVSRAHADLHTALVRAARSPRLEAVHDRLSAQTRLFLLRVRPHYTFARLAAEHLELLEAIERDGPEAVRAHLRASAATVVDGMLTAAR</sequence>
<name>A0A5B8U0U7_9ACTN</name>
<dbReference type="GO" id="GO:0003700">
    <property type="term" value="F:DNA-binding transcription factor activity"/>
    <property type="evidence" value="ECO:0007669"/>
    <property type="project" value="InterPro"/>
</dbReference>
<dbReference type="CDD" id="cd07377">
    <property type="entry name" value="WHTH_GntR"/>
    <property type="match status" value="1"/>
</dbReference>
<dbReference type="OrthoDB" id="5243844at2"/>
<dbReference type="SUPFAM" id="SSF48008">
    <property type="entry name" value="GntR ligand-binding domain-like"/>
    <property type="match status" value="1"/>
</dbReference>